<keyword evidence="12" id="KW-1185">Reference proteome</keyword>
<keyword evidence="3" id="KW-0309">Germination</keyword>
<feature type="domain" description="Spore germination protein N-terminal" evidence="10">
    <location>
        <begin position="24"/>
        <end position="198"/>
    </location>
</feature>
<feature type="domain" description="Spore germination GerAC-like C-terminal" evidence="9">
    <location>
        <begin position="209"/>
        <end position="375"/>
    </location>
</feature>
<feature type="signal peptide" evidence="8">
    <location>
        <begin position="1"/>
        <end position="23"/>
    </location>
</feature>
<comment type="subcellular location">
    <subcellularLocation>
        <location evidence="1">Membrane</location>
        <topology evidence="1">Lipid-anchor</topology>
    </subcellularLocation>
</comment>
<evidence type="ECO:0000256" key="6">
    <source>
        <dbReference type="ARBA" id="ARBA00023139"/>
    </source>
</evidence>
<evidence type="ECO:0000259" key="9">
    <source>
        <dbReference type="Pfam" id="PF05504"/>
    </source>
</evidence>
<keyword evidence="4 8" id="KW-0732">Signal</keyword>
<dbReference type="Pfam" id="PF05504">
    <property type="entry name" value="Spore_GerAC"/>
    <property type="match status" value="1"/>
</dbReference>
<dbReference type="PANTHER" id="PTHR35789:SF1">
    <property type="entry name" value="SPORE GERMINATION PROTEIN B3"/>
    <property type="match status" value="1"/>
</dbReference>
<dbReference type="InterPro" id="IPR008844">
    <property type="entry name" value="Spore_GerAC-like"/>
</dbReference>
<name>A0A1I1UWP1_9BACL</name>
<evidence type="ECO:0000313" key="12">
    <source>
        <dbReference type="Proteomes" id="UP000198855"/>
    </source>
</evidence>
<keyword evidence="6" id="KW-0564">Palmitate</keyword>
<evidence type="ECO:0000256" key="4">
    <source>
        <dbReference type="ARBA" id="ARBA00022729"/>
    </source>
</evidence>
<evidence type="ECO:0000256" key="3">
    <source>
        <dbReference type="ARBA" id="ARBA00022544"/>
    </source>
</evidence>
<evidence type="ECO:0000313" key="11">
    <source>
        <dbReference type="EMBL" id="SFD75207.1"/>
    </source>
</evidence>
<dbReference type="PANTHER" id="PTHR35789">
    <property type="entry name" value="SPORE GERMINATION PROTEIN B3"/>
    <property type="match status" value="1"/>
</dbReference>
<gene>
    <name evidence="11" type="ORF">SAMN05216378_1267</name>
</gene>
<evidence type="ECO:0000256" key="5">
    <source>
        <dbReference type="ARBA" id="ARBA00023136"/>
    </source>
</evidence>
<dbReference type="InterPro" id="IPR046953">
    <property type="entry name" value="Spore_GerAC-like_C"/>
</dbReference>
<dbReference type="RefSeq" id="WP_175532735.1">
    <property type="nucleotide sequence ID" value="NZ_FOMT01000001.1"/>
</dbReference>
<evidence type="ECO:0000259" key="10">
    <source>
        <dbReference type="Pfam" id="PF25198"/>
    </source>
</evidence>
<dbReference type="Proteomes" id="UP000198855">
    <property type="component" value="Unassembled WGS sequence"/>
</dbReference>
<proteinExistence type="inferred from homology"/>
<evidence type="ECO:0000256" key="1">
    <source>
        <dbReference type="ARBA" id="ARBA00004635"/>
    </source>
</evidence>
<dbReference type="InterPro" id="IPR038501">
    <property type="entry name" value="Spore_GerAC_C_sf"/>
</dbReference>
<sequence length="383" mass="42355">MKKTMITICLLILTAAISGCWNLKETNQLAIVIGGGLDASEDGRLEVSSQIAIPAGLGGPDTGTNKKRSFEVVSATGKNFMDAGQNLQAQLSRTLFYAHRQTILIGQRLAEQGIAGNGMLKYLDMIVRNPKSEMRSVIWIVKDGTAKDILATEPTFDPLISTTLVSVQMALGMKPYNYREFLCDSLSKGGGELLPAISILPSTKKFIYSGAAILDKEHELHLTGFLKPDESYYANWIIGRQKTLTVTSSESQSNGTISLRVMSLRKHISVNKDLHGMRVHIQLNGSGNLVENNSSLDPSSAKDLKTIQSMLSRDAEQAVVKLIHKAQEQYKVDFLGIGEIVHRKYPREWKSLKKNWNDTFIHIPITVEVHLRYKDPGQTNSSI</sequence>
<dbReference type="EMBL" id="FOMT01000001">
    <property type="protein sequence ID" value="SFD75207.1"/>
    <property type="molecule type" value="Genomic_DNA"/>
</dbReference>
<feature type="chain" id="PRO_5038882653" evidence="8">
    <location>
        <begin position="24"/>
        <end position="383"/>
    </location>
</feature>
<evidence type="ECO:0000256" key="8">
    <source>
        <dbReference type="SAM" id="SignalP"/>
    </source>
</evidence>
<dbReference type="Gene3D" id="6.20.190.10">
    <property type="entry name" value="Nutrient germinant receptor protein C, domain 1"/>
    <property type="match status" value="1"/>
</dbReference>
<dbReference type="InterPro" id="IPR057336">
    <property type="entry name" value="GerAC_N"/>
</dbReference>
<evidence type="ECO:0000256" key="7">
    <source>
        <dbReference type="ARBA" id="ARBA00023288"/>
    </source>
</evidence>
<dbReference type="NCBIfam" id="TIGR02887">
    <property type="entry name" value="spore_ger_x_C"/>
    <property type="match status" value="1"/>
</dbReference>
<comment type="similarity">
    <text evidence="2">Belongs to the GerABKC lipoprotein family.</text>
</comment>
<dbReference type="GO" id="GO:0016020">
    <property type="term" value="C:membrane"/>
    <property type="evidence" value="ECO:0007669"/>
    <property type="project" value="UniProtKB-SubCell"/>
</dbReference>
<dbReference type="GO" id="GO:0009847">
    <property type="term" value="P:spore germination"/>
    <property type="evidence" value="ECO:0007669"/>
    <property type="project" value="InterPro"/>
</dbReference>
<reference evidence="12" key="1">
    <citation type="submission" date="2016-10" db="EMBL/GenBank/DDBJ databases">
        <authorList>
            <person name="Varghese N."/>
            <person name="Submissions S."/>
        </authorList>
    </citation>
    <scope>NUCLEOTIDE SEQUENCE [LARGE SCALE GENOMIC DNA]</scope>
    <source>
        <strain evidence="12">CGMCC 1.10784</strain>
    </source>
</reference>
<dbReference type="AlphaFoldDB" id="A0A1I1UWP1"/>
<accession>A0A1I1UWP1</accession>
<dbReference type="STRING" id="1045775.SAMN05216378_1267"/>
<dbReference type="Gene3D" id="3.30.300.210">
    <property type="entry name" value="Nutrient germinant receptor protein C, domain 3"/>
    <property type="match status" value="1"/>
</dbReference>
<keyword evidence="5" id="KW-0472">Membrane</keyword>
<protein>
    <submittedName>
        <fullName evidence="11">Spore germination protein KC</fullName>
    </submittedName>
</protein>
<dbReference type="PROSITE" id="PS51257">
    <property type="entry name" value="PROKAR_LIPOPROTEIN"/>
    <property type="match status" value="1"/>
</dbReference>
<evidence type="ECO:0000256" key="2">
    <source>
        <dbReference type="ARBA" id="ARBA00007886"/>
    </source>
</evidence>
<organism evidence="11 12">
    <name type="scientific">Paenibacillus catalpae</name>
    <dbReference type="NCBI Taxonomy" id="1045775"/>
    <lineage>
        <taxon>Bacteria</taxon>
        <taxon>Bacillati</taxon>
        <taxon>Bacillota</taxon>
        <taxon>Bacilli</taxon>
        <taxon>Bacillales</taxon>
        <taxon>Paenibacillaceae</taxon>
        <taxon>Paenibacillus</taxon>
    </lineage>
</organism>
<keyword evidence="7" id="KW-0449">Lipoprotein</keyword>
<dbReference type="Pfam" id="PF25198">
    <property type="entry name" value="Spore_GerAC_N"/>
    <property type="match status" value="1"/>
</dbReference>